<sequence length="301" mass="33040">MEMLHLRYFVAVAEELNFSAAARRLHMANSPLSQRIRDLEQELGQQLFDRSTHHVRLTPAGAALLPMAREALTQVNSIPRRLQEAVRPGHSVLSLGIPPAVHPALRGRVNALIERLRGRYEIQRRPGTTPSLITAVRDGDVDVALVRFPVGDPALGQLLVMSERFGALVPAARFAGRDSVTVADLADLPFVGMPTDNLPVAFERLQRELLDRGIKKLDVKDLSSEGVFEIIAGGTAFSFTILDPKSPVHGPRMDDVLVLPLTDLQPILETGLIWVRARAEGGDLQQFVDVAGELFANPLTR</sequence>
<evidence type="ECO:0000256" key="5">
    <source>
        <dbReference type="ARBA" id="ARBA00023163"/>
    </source>
</evidence>
<accession>A0ABX8RZJ1</accession>
<organism evidence="7 8">
    <name type="scientific">Nocardia iowensis</name>
    <dbReference type="NCBI Taxonomy" id="204891"/>
    <lineage>
        <taxon>Bacteria</taxon>
        <taxon>Bacillati</taxon>
        <taxon>Actinomycetota</taxon>
        <taxon>Actinomycetes</taxon>
        <taxon>Mycobacteriales</taxon>
        <taxon>Nocardiaceae</taxon>
        <taxon>Nocardia</taxon>
    </lineage>
</organism>
<protein>
    <submittedName>
        <fullName evidence="7">LysR family transcriptional regulator</fullName>
    </submittedName>
</protein>
<evidence type="ECO:0000259" key="6">
    <source>
        <dbReference type="PROSITE" id="PS50931"/>
    </source>
</evidence>
<dbReference type="EMBL" id="CP078145">
    <property type="protein sequence ID" value="QXN95110.1"/>
    <property type="molecule type" value="Genomic_DNA"/>
</dbReference>
<keyword evidence="4" id="KW-0010">Activator</keyword>
<evidence type="ECO:0000256" key="3">
    <source>
        <dbReference type="ARBA" id="ARBA00023125"/>
    </source>
</evidence>
<reference evidence="7 8" key="1">
    <citation type="submission" date="2021-07" db="EMBL/GenBank/DDBJ databases">
        <title>Whole Genome Sequence of Nocardia Iowensis.</title>
        <authorList>
            <person name="Lamm A."/>
            <person name="Collins-Fairclough A.M."/>
            <person name="Bunk B."/>
            <person name="Sproer C."/>
        </authorList>
    </citation>
    <scope>NUCLEOTIDE SEQUENCE [LARGE SCALE GENOMIC DNA]</scope>
    <source>
        <strain evidence="7 8">NRRL 5646</strain>
    </source>
</reference>
<dbReference type="PROSITE" id="PS50931">
    <property type="entry name" value="HTH_LYSR"/>
    <property type="match status" value="1"/>
</dbReference>
<gene>
    <name evidence="7" type="ORF">KV110_19945</name>
</gene>
<dbReference type="InterPro" id="IPR005119">
    <property type="entry name" value="LysR_subst-bd"/>
</dbReference>
<evidence type="ECO:0000313" key="8">
    <source>
        <dbReference type="Proteomes" id="UP000694257"/>
    </source>
</evidence>
<evidence type="ECO:0000256" key="2">
    <source>
        <dbReference type="ARBA" id="ARBA00023015"/>
    </source>
</evidence>
<proteinExistence type="inferred from homology"/>
<dbReference type="PANTHER" id="PTHR30346">
    <property type="entry name" value="TRANSCRIPTIONAL DUAL REGULATOR HCAR-RELATED"/>
    <property type="match status" value="1"/>
</dbReference>
<comment type="similarity">
    <text evidence="1">Belongs to the LysR transcriptional regulatory family.</text>
</comment>
<evidence type="ECO:0000256" key="1">
    <source>
        <dbReference type="ARBA" id="ARBA00009437"/>
    </source>
</evidence>
<dbReference type="InterPro" id="IPR000847">
    <property type="entry name" value="LysR_HTH_N"/>
</dbReference>
<keyword evidence="2" id="KW-0805">Transcription regulation</keyword>
<dbReference type="Proteomes" id="UP000694257">
    <property type="component" value="Chromosome"/>
</dbReference>
<evidence type="ECO:0000256" key="4">
    <source>
        <dbReference type="ARBA" id="ARBA00023159"/>
    </source>
</evidence>
<dbReference type="Pfam" id="PF03466">
    <property type="entry name" value="LysR_substrate"/>
    <property type="match status" value="1"/>
</dbReference>
<keyword evidence="8" id="KW-1185">Reference proteome</keyword>
<name>A0ABX8RZJ1_NOCIO</name>
<dbReference type="Pfam" id="PF00126">
    <property type="entry name" value="HTH_1"/>
    <property type="match status" value="1"/>
</dbReference>
<evidence type="ECO:0000313" key="7">
    <source>
        <dbReference type="EMBL" id="QXN95110.1"/>
    </source>
</evidence>
<dbReference type="PANTHER" id="PTHR30346:SF0">
    <property type="entry name" value="HCA OPERON TRANSCRIPTIONAL ACTIVATOR HCAR"/>
    <property type="match status" value="1"/>
</dbReference>
<feature type="domain" description="HTH lysR-type" evidence="6">
    <location>
        <begin position="1"/>
        <end position="58"/>
    </location>
</feature>
<keyword evidence="3" id="KW-0238">DNA-binding</keyword>
<keyword evidence="5" id="KW-0804">Transcription</keyword>